<dbReference type="AlphaFoldDB" id="A0AAI8ZPB4"/>
<dbReference type="Gene3D" id="3.40.50.1010">
    <property type="entry name" value="5'-nuclease"/>
    <property type="match status" value="1"/>
</dbReference>
<feature type="binding site" evidence="11">
    <location>
        <position position="202"/>
    </location>
    <ligand>
        <name>K(+)</name>
        <dbReference type="ChEBI" id="CHEBI:29103"/>
    </ligand>
</feature>
<evidence type="ECO:0000313" key="13">
    <source>
        <dbReference type="EMBL" id="CFQ92868.1"/>
    </source>
</evidence>
<comment type="cofactor">
    <cofactor evidence="11">
        <name>K(+)</name>
        <dbReference type="ChEBI" id="CHEBI:29103"/>
    </cofactor>
    <text evidence="11">Binds 1 K(+) per subunit. The potassium ion strongly increases the affinity for DNA.</text>
</comment>
<dbReference type="FunFam" id="1.10.150.20:FF:000003">
    <property type="entry name" value="DNA polymerase I"/>
    <property type="match status" value="1"/>
</dbReference>
<dbReference type="GO" id="GO:0030955">
    <property type="term" value="F:potassium ion binding"/>
    <property type="evidence" value="ECO:0007669"/>
    <property type="project" value="UniProtKB-UniRule"/>
</dbReference>
<dbReference type="InterPro" id="IPR029060">
    <property type="entry name" value="PIN-like_dom_sf"/>
</dbReference>
<comment type="function">
    <text evidence="8 11">Has flap endonuclease activity. During DNA replication, flap endonucleases cleave the 5'-overhanging flap structure that is generated by displacement synthesis when DNA polymerase encounters the 5'-end of a downstream Okazaki fragment.</text>
</comment>
<feature type="binding site" evidence="11">
    <location>
        <position position="200"/>
    </location>
    <ligand>
        <name>K(+)</name>
        <dbReference type="ChEBI" id="CHEBI:29103"/>
    </ligand>
</feature>
<dbReference type="SMART" id="SM00279">
    <property type="entry name" value="HhH2"/>
    <property type="match status" value="1"/>
</dbReference>
<comment type="caution">
    <text evidence="13">The sequence shown here is derived from an EMBL/GenBank/DDBJ whole genome shotgun (WGS) entry which is preliminary data.</text>
</comment>
<feature type="region of interest" description="Interaction with DNA" evidence="11">
    <location>
        <begin position="204"/>
        <end position="209"/>
    </location>
</feature>
<dbReference type="SMART" id="SM00475">
    <property type="entry name" value="53EXOc"/>
    <property type="match status" value="1"/>
</dbReference>
<organism evidence="13 14">
    <name type="scientific">Yersinia frederiksenii</name>
    <dbReference type="NCBI Taxonomy" id="29484"/>
    <lineage>
        <taxon>Bacteria</taxon>
        <taxon>Pseudomonadati</taxon>
        <taxon>Pseudomonadota</taxon>
        <taxon>Gammaproteobacteria</taxon>
        <taxon>Enterobacterales</taxon>
        <taxon>Yersiniaceae</taxon>
        <taxon>Yersinia</taxon>
    </lineage>
</organism>
<dbReference type="EC" id="3.1.-.-" evidence="11"/>
<dbReference type="InterPro" id="IPR002421">
    <property type="entry name" value="5-3_exonuclease"/>
</dbReference>
<dbReference type="NCBIfam" id="NF007017">
    <property type="entry name" value="PRK09482.1"/>
    <property type="match status" value="1"/>
</dbReference>
<evidence type="ECO:0000259" key="12">
    <source>
        <dbReference type="SMART" id="SM00475"/>
    </source>
</evidence>
<feature type="binding site" evidence="11">
    <location>
        <position position="192"/>
    </location>
    <ligand>
        <name>K(+)</name>
        <dbReference type="ChEBI" id="CHEBI:29103"/>
    </ligand>
</feature>
<keyword evidence="1 11" id="KW-0540">Nuclease</keyword>
<keyword evidence="2 11" id="KW-0479">Metal-binding</keyword>
<keyword evidence="7 11" id="KW-0238">DNA-binding</keyword>
<evidence type="ECO:0000256" key="1">
    <source>
        <dbReference type="ARBA" id="ARBA00022722"/>
    </source>
</evidence>
<comment type="cofactor">
    <cofactor evidence="11">
        <name>Mg(2+)</name>
        <dbReference type="ChEBI" id="CHEBI:18420"/>
    </cofactor>
    <text evidence="11">Binds 2 Mg(2+) per subunit. Only one magnesium ion has a direct interaction with the protein, the other interactions are indirect.</text>
</comment>
<evidence type="ECO:0000256" key="10">
    <source>
        <dbReference type="ARBA" id="ARBA00074952"/>
    </source>
</evidence>
<dbReference type="Pfam" id="PF01367">
    <property type="entry name" value="5_3_exonuc"/>
    <property type="match status" value="1"/>
</dbReference>
<dbReference type="GO" id="GO:0033567">
    <property type="term" value="P:DNA replication, Okazaki fragment processing"/>
    <property type="evidence" value="ECO:0007669"/>
    <property type="project" value="UniProtKB-UniRule"/>
</dbReference>
<dbReference type="InterPro" id="IPR020046">
    <property type="entry name" value="5-3_exonucl_a-hlix_arch_N"/>
</dbReference>
<dbReference type="Gene3D" id="1.10.150.20">
    <property type="entry name" value="5' to 3' exonuclease, C-terminal subdomain"/>
    <property type="match status" value="1"/>
</dbReference>
<feature type="binding site" evidence="11">
    <location>
        <position position="205"/>
    </location>
    <ligand>
        <name>K(+)</name>
        <dbReference type="ChEBI" id="CHEBI:29103"/>
    </ligand>
</feature>
<dbReference type="PANTHER" id="PTHR42646:SF2">
    <property type="entry name" value="5'-3' EXONUCLEASE FAMILY PROTEIN"/>
    <property type="match status" value="1"/>
</dbReference>
<evidence type="ECO:0000256" key="7">
    <source>
        <dbReference type="ARBA" id="ARBA00023125"/>
    </source>
</evidence>
<keyword evidence="4 11" id="KW-0378">Hydrolase</keyword>
<dbReference type="EMBL" id="CGCB01000004">
    <property type="protein sequence ID" value="CFQ92868.1"/>
    <property type="molecule type" value="Genomic_DNA"/>
</dbReference>
<evidence type="ECO:0000256" key="5">
    <source>
        <dbReference type="ARBA" id="ARBA00022842"/>
    </source>
</evidence>
<keyword evidence="5 11" id="KW-0460">Magnesium</keyword>
<dbReference type="InterPro" id="IPR036279">
    <property type="entry name" value="5-3_exonuclease_C_sf"/>
</dbReference>
<feature type="binding site" evidence="11">
    <location>
        <position position="191"/>
    </location>
    <ligand>
        <name>K(+)</name>
        <dbReference type="ChEBI" id="CHEBI:29103"/>
    </ligand>
</feature>
<evidence type="ECO:0000256" key="11">
    <source>
        <dbReference type="HAMAP-Rule" id="MF_01192"/>
    </source>
</evidence>
<dbReference type="GO" id="GO:0000287">
    <property type="term" value="F:magnesium ion binding"/>
    <property type="evidence" value="ECO:0007669"/>
    <property type="project" value="UniProtKB-UniRule"/>
</dbReference>
<comment type="similarity">
    <text evidence="9 11">Belongs to the Xni family.</text>
</comment>
<dbReference type="FunFam" id="3.40.50.1010:FF:000011">
    <property type="entry name" value="Flap endonuclease Xni"/>
    <property type="match status" value="1"/>
</dbReference>
<dbReference type="GO" id="GO:0008409">
    <property type="term" value="F:5'-3' exonuclease activity"/>
    <property type="evidence" value="ECO:0007669"/>
    <property type="project" value="InterPro"/>
</dbReference>
<dbReference type="SUPFAM" id="SSF88723">
    <property type="entry name" value="PIN domain-like"/>
    <property type="match status" value="1"/>
</dbReference>
<evidence type="ECO:0000256" key="4">
    <source>
        <dbReference type="ARBA" id="ARBA00022801"/>
    </source>
</evidence>
<protein>
    <recommendedName>
        <fullName evidence="10 11">Flap endonuclease Xni</fullName>
        <shortName evidence="11">FEN</shortName>
        <ecNumber evidence="11">3.1.-.-</ecNumber>
    </recommendedName>
</protein>
<name>A0AAI8ZPB4_YERFR</name>
<evidence type="ECO:0000256" key="8">
    <source>
        <dbReference type="ARBA" id="ARBA00056026"/>
    </source>
</evidence>
<dbReference type="GO" id="GO:0017108">
    <property type="term" value="F:5'-flap endonuclease activity"/>
    <property type="evidence" value="ECO:0007669"/>
    <property type="project" value="UniProtKB-UniRule"/>
</dbReference>
<gene>
    <name evidence="11 13" type="primary">ygdG</name>
    <name evidence="11" type="synonym">xni</name>
    <name evidence="13" type="ORF">ERS008524_01100</name>
</gene>
<dbReference type="CDD" id="cd09859">
    <property type="entry name" value="PIN_53EXO"/>
    <property type="match status" value="1"/>
</dbReference>
<evidence type="ECO:0000256" key="2">
    <source>
        <dbReference type="ARBA" id="ARBA00022723"/>
    </source>
</evidence>
<dbReference type="CDD" id="cd09898">
    <property type="entry name" value="H3TH_53EXO"/>
    <property type="match status" value="1"/>
</dbReference>
<evidence type="ECO:0000256" key="3">
    <source>
        <dbReference type="ARBA" id="ARBA00022759"/>
    </source>
</evidence>
<evidence type="ECO:0000313" key="14">
    <source>
        <dbReference type="Proteomes" id="UP000046784"/>
    </source>
</evidence>
<keyword evidence="3 11" id="KW-0255">Endonuclease</keyword>
<proteinExistence type="inferred from homology"/>
<feature type="binding site" evidence="11">
    <location>
        <position position="124"/>
    </location>
    <ligand>
        <name>Mg(2+)</name>
        <dbReference type="ChEBI" id="CHEBI:18420"/>
    </ligand>
</feature>
<dbReference type="InterPro" id="IPR022895">
    <property type="entry name" value="Xni"/>
</dbReference>
<dbReference type="InterPro" id="IPR038969">
    <property type="entry name" value="FEN"/>
</dbReference>
<dbReference type="SUPFAM" id="SSF47807">
    <property type="entry name" value="5' to 3' exonuclease, C-terminal subdomain"/>
    <property type="match status" value="1"/>
</dbReference>
<dbReference type="InterPro" id="IPR020045">
    <property type="entry name" value="DNA_polI_H3TH"/>
</dbReference>
<dbReference type="InterPro" id="IPR008918">
    <property type="entry name" value="HhH2"/>
</dbReference>
<dbReference type="HAMAP" id="MF_01192">
    <property type="entry name" value="Xni"/>
    <property type="match status" value="1"/>
</dbReference>
<accession>A0AAI8ZPB4</accession>
<evidence type="ECO:0000256" key="9">
    <source>
        <dbReference type="ARBA" id="ARBA00061117"/>
    </source>
</evidence>
<keyword evidence="6 11" id="KW-0630">Potassium</keyword>
<evidence type="ECO:0000256" key="6">
    <source>
        <dbReference type="ARBA" id="ARBA00022958"/>
    </source>
</evidence>
<dbReference type="Proteomes" id="UP000046784">
    <property type="component" value="Unassembled WGS sequence"/>
</dbReference>
<sequence>MLNSSSARFHADIRPYIRQAMQIHLLIIDALNLIRRIHAVQGSPCIKACQHALQQLIQHSHPTHAVAVFDEDDRSDSWRHQCLPDYKAGRSPMPDNLQQEMPLIREAFNSLGVACWHSPGNEADDLAATLATKISGAGHQVTIVSTDKGYCQLLAPNVQIRDYFQKRWLDMPFVKQEFGVLPNQLPDYWGLAGISSSKIPGVAGIGAKTATLLLQQASTLEALYQGLDSVPEKWRKKLQQHQEMAFICKQIATLKTDLPLEGNLQQLRLQKE</sequence>
<dbReference type="Pfam" id="PF02739">
    <property type="entry name" value="5_3_exonuc_N"/>
    <property type="match status" value="1"/>
</dbReference>
<dbReference type="GO" id="GO:0003677">
    <property type="term" value="F:DNA binding"/>
    <property type="evidence" value="ECO:0007669"/>
    <property type="project" value="UniProtKB-UniRule"/>
</dbReference>
<reference evidence="13 14" key="1">
    <citation type="submission" date="2015-03" db="EMBL/GenBank/DDBJ databases">
        <authorList>
            <consortium name="Pathogen Informatics"/>
            <person name="Murphy D."/>
        </authorList>
    </citation>
    <scope>NUCLEOTIDE SEQUENCE [LARGE SCALE GENOMIC DNA]</scope>
    <source>
        <strain evidence="13 14">3400/83</strain>
    </source>
</reference>
<feature type="domain" description="5'-3' exonuclease" evidence="12">
    <location>
        <begin position="23"/>
        <end position="270"/>
    </location>
</feature>
<dbReference type="PANTHER" id="PTHR42646">
    <property type="entry name" value="FLAP ENDONUCLEASE XNI"/>
    <property type="match status" value="1"/>
</dbReference>